<sequence>MELQLSATWILEVVACVLSIGFLAAMAGVLGHADEQIVLSWHGLTLNTIISILGTASKLCAMFVLGAAIAQSKWAIFSRSPRSLLEFEAVEQAGRGAFGAAKLLVTTRKVATVGAIAILLSLAFDPFAQQIVQFDQDMEWANSSAAALPRAQRFSAGNRVQTAHVAIDTGNLSMFKHLESLSAG</sequence>
<dbReference type="AlphaFoldDB" id="A0A9Q9B6E7"/>
<feature type="transmembrane region" description="Helical" evidence="1">
    <location>
        <begin position="49"/>
        <end position="70"/>
    </location>
</feature>
<evidence type="ECO:0000313" key="3">
    <source>
        <dbReference type="Proteomes" id="UP001056384"/>
    </source>
</evidence>
<dbReference type="InterPro" id="IPR021514">
    <property type="entry name" value="DUF3176"/>
</dbReference>
<keyword evidence="3" id="KW-1185">Reference proteome</keyword>
<evidence type="ECO:0000313" key="2">
    <source>
        <dbReference type="EMBL" id="USW58212.1"/>
    </source>
</evidence>
<name>A0A9Q9B6E7_9PEZI</name>
<reference evidence="2" key="1">
    <citation type="submission" date="2022-06" db="EMBL/GenBank/DDBJ databases">
        <title>Complete genome sequences of two strains of the flax pathogen Septoria linicola.</title>
        <authorList>
            <person name="Lapalu N."/>
            <person name="Simon A."/>
            <person name="Demenou B."/>
            <person name="Paumier D."/>
            <person name="Guillot M.-P."/>
            <person name="Gout L."/>
            <person name="Valade R."/>
        </authorList>
    </citation>
    <scope>NUCLEOTIDE SEQUENCE</scope>
    <source>
        <strain evidence="2">SE15195</strain>
    </source>
</reference>
<proteinExistence type="predicted"/>
<keyword evidence="1" id="KW-0812">Transmembrane</keyword>
<keyword evidence="1" id="KW-1133">Transmembrane helix</keyword>
<keyword evidence="1" id="KW-0472">Membrane</keyword>
<dbReference type="Pfam" id="PF11374">
    <property type="entry name" value="DUF3176"/>
    <property type="match status" value="1"/>
</dbReference>
<evidence type="ECO:0000256" key="1">
    <source>
        <dbReference type="SAM" id="Phobius"/>
    </source>
</evidence>
<gene>
    <name evidence="2" type="ORF">Slin15195_G115310</name>
</gene>
<feature type="transmembrane region" description="Helical" evidence="1">
    <location>
        <begin position="7"/>
        <end position="29"/>
    </location>
</feature>
<dbReference type="EMBL" id="CP099427">
    <property type="protein sequence ID" value="USW58212.1"/>
    <property type="molecule type" value="Genomic_DNA"/>
</dbReference>
<organism evidence="2 3">
    <name type="scientific">Septoria linicola</name>
    <dbReference type="NCBI Taxonomy" id="215465"/>
    <lineage>
        <taxon>Eukaryota</taxon>
        <taxon>Fungi</taxon>
        <taxon>Dikarya</taxon>
        <taxon>Ascomycota</taxon>
        <taxon>Pezizomycotina</taxon>
        <taxon>Dothideomycetes</taxon>
        <taxon>Dothideomycetidae</taxon>
        <taxon>Mycosphaerellales</taxon>
        <taxon>Mycosphaerellaceae</taxon>
        <taxon>Septoria</taxon>
    </lineage>
</organism>
<accession>A0A9Q9B6E7</accession>
<protein>
    <submittedName>
        <fullName evidence="2">Uncharacterized protein</fullName>
    </submittedName>
</protein>
<dbReference type="PANTHER" id="PTHR35394:SF5">
    <property type="entry name" value="DUF3176 DOMAIN-CONTAINING PROTEIN"/>
    <property type="match status" value="1"/>
</dbReference>
<dbReference type="PANTHER" id="PTHR35394">
    <property type="entry name" value="DUF3176 DOMAIN-CONTAINING PROTEIN"/>
    <property type="match status" value="1"/>
</dbReference>
<dbReference type="Proteomes" id="UP001056384">
    <property type="component" value="Chromosome 10"/>
</dbReference>